<accession>A0A645DEI3</accession>
<feature type="region of interest" description="Disordered" evidence="1">
    <location>
        <begin position="1"/>
        <end position="24"/>
    </location>
</feature>
<comment type="caution">
    <text evidence="2">The sequence shown here is derived from an EMBL/GenBank/DDBJ whole genome shotgun (WGS) entry which is preliminary data.</text>
</comment>
<proteinExistence type="predicted"/>
<protein>
    <submittedName>
        <fullName evidence="2">Uncharacterized protein</fullName>
    </submittedName>
</protein>
<name>A0A645DEI3_9ZZZZ</name>
<sequence>MHRRLAAEQPKRQQVPDAPTFADGAKERFAAPDRTIPTVARAIPDKTDGGFQGSLFRQHGSKVRMMMLNRDHRHVQRMRKSC</sequence>
<evidence type="ECO:0000256" key="1">
    <source>
        <dbReference type="SAM" id="MobiDB-lite"/>
    </source>
</evidence>
<dbReference type="AlphaFoldDB" id="A0A645DEI3"/>
<feature type="compositionally biased region" description="Basic and acidic residues" evidence="1">
    <location>
        <begin position="1"/>
        <end position="11"/>
    </location>
</feature>
<evidence type="ECO:0000313" key="2">
    <source>
        <dbReference type="EMBL" id="MPM87854.1"/>
    </source>
</evidence>
<gene>
    <name evidence="2" type="ORF">SDC9_134954</name>
</gene>
<organism evidence="2">
    <name type="scientific">bioreactor metagenome</name>
    <dbReference type="NCBI Taxonomy" id="1076179"/>
    <lineage>
        <taxon>unclassified sequences</taxon>
        <taxon>metagenomes</taxon>
        <taxon>ecological metagenomes</taxon>
    </lineage>
</organism>
<dbReference type="EMBL" id="VSSQ01035589">
    <property type="protein sequence ID" value="MPM87854.1"/>
    <property type="molecule type" value="Genomic_DNA"/>
</dbReference>
<reference evidence="2" key="1">
    <citation type="submission" date="2019-08" db="EMBL/GenBank/DDBJ databases">
        <authorList>
            <person name="Kucharzyk K."/>
            <person name="Murdoch R.W."/>
            <person name="Higgins S."/>
            <person name="Loffler F."/>
        </authorList>
    </citation>
    <scope>NUCLEOTIDE SEQUENCE</scope>
</reference>